<reference evidence="1" key="1">
    <citation type="journal article" date="2020" name="BMC Evol. Biol.">
        <title>The complete mitochondrial genome of Taxus cuspidata (Taxaceae): eight protein-coding genes have transferred to the nuclear genome.</title>
        <authorList>
            <person name="Kan S.L."/>
            <person name="Shen T.T."/>
            <person name="Gong P."/>
            <person name="Ran J.H."/>
            <person name="Wang X.Q."/>
        </authorList>
    </citation>
    <scope>NUCLEOTIDE SEQUENCE</scope>
</reference>
<accession>A0A6B9XPI5</accession>
<proteinExistence type="evidence at transcript level"/>
<sequence length="219" mass="24235">MSSHFGRLFQKSNSSFPLQCGNALQSSVVRLRDKMFLLDAGLATPVVCTQDELTRVPANRIARFNNKVGFLDVAGGRSRSAARLNKAGFADVKMGGQLPGSKILERLFVDLVAGDQFAKDRAAVRLNDMVGSADTVAGEAQVISPQRFRQQRAWMELNKLWRRNKKVEGFVLGKVNRGYAVAISGFVAFLPQSLGRNKRIVDKFVIDQLNSKTMNFVVK</sequence>
<gene>
    <name evidence="1" type="primary">rps1</name>
</gene>
<organism evidence="1">
    <name type="scientific">Taxus cuspidata</name>
    <name type="common">Japanese yew</name>
    <dbReference type="NCBI Taxonomy" id="99806"/>
    <lineage>
        <taxon>Eukaryota</taxon>
        <taxon>Viridiplantae</taxon>
        <taxon>Streptophyta</taxon>
        <taxon>Embryophyta</taxon>
        <taxon>Tracheophyta</taxon>
        <taxon>Spermatophyta</taxon>
        <taxon>Pinopsida</taxon>
        <taxon>Pinidae</taxon>
        <taxon>Conifers II</taxon>
        <taxon>Cupressales</taxon>
        <taxon>Taxaceae</taxon>
        <taxon>Taxus</taxon>
    </lineage>
</organism>
<name>A0A6B9XPI5_TAXCU</name>
<dbReference type="GO" id="GO:0005840">
    <property type="term" value="C:ribosome"/>
    <property type="evidence" value="ECO:0007669"/>
    <property type="project" value="UniProtKB-KW"/>
</dbReference>
<dbReference type="EMBL" id="MN886611">
    <property type="protein sequence ID" value="QHR84552.1"/>
    <property type="molecule type" value="mRNA"/>
</dbReference>
<keyword evidence="1" id="KW-0687">Ribonucleoprotein</keyword>
<protein>
    <submittedName>
        <fullName evidence="1">Ribosomal protein S1</fullName>
    </submittedName>
</protein>
<evidence type="ECO:0000313" key="1">
    <source>
        <dbReference type="EMBL" id="QHR84552.1"/>
    </source>
</evidence>
<keyword evidence="1" id="KW-0689">Ribosomal protein</keyword>
<dbReference type="AlphaFoldDB" id="A0A6B9XPI5"/>